<name>A0A1F6GAE3_9PROT</name>
<feature type="site" description="May play a role in metal incorporation in vivo" evidence="9">
    <location>
        <position position="90"/>
    </location>
</feature>
<comment type="function">
    <text evidence="9">Catalyzes 2 different reactions between oxygene and the acireductone 1,2-dihydroxy-3-keto-5-methylthiopentene (DHK-MTPene) depending upon the metal bound in the active site. Fe-containing acireductone dioxygenase (Fe-ARD) produces formate and 2-keto-4-methylthiobutyrate (KMTB), the alpha-ketoacid precursor of methionine in the methionine recycle pathway. Ni-containing acireductone dioxygenase (Ni-ARD) produces methylthiopropionate, carbon monoxide and formate, and does not lie on the methionine recycle pathway.</text>
</comment>
<feature type="binding site" evidence="9">
    <location>
        <position position="93"/>
    </location>
    <ligand>
        <name>Ni(2+)</name>
        <dbReference type="ChEBI" id="CHEBI:49786"/>
    </ligand>
</feature>
<organism evidence="10 11">
    <name type="scientific">Candidatus Lambdaproteobacteria bacterium RIFOXYD2_FULL_50_16</name>
    <dbReference type="NCBI Taxonomy" id="1817772"/>
    <lineage>
        <taxon>Bacteria</taxon>
        <taxon>Pseudomonadati</taxon>
        <taxon>Pseudomonadota</taxon>
        <taxon>Candidatus Lambdaproteobacteria</taxon>
    </lineage>
</organism>
<keyword evidence="7 9" id="KW-0408">Iron</keyword>
<dbReference type="Pfam" id="PF03079">
    <property type="entry name" value="ARD"/>
    <property type="match status" value="1"/>
</dbReference>
<comment type="cofactor">
    <cofactor evidence="9">
        <name>Ni(2+)</name>
        <dbReference type="ChEBI" id="CHEBI:49786"/>
    </cofactor>
    <text evidence="9">Binds 1 nickel ion per monomer.</text>
</comment>
<dbReference type="PANTHER" id="PTHR23418:SF0">
    <property type="entry name" value="ACIREDUCTONE DIOXYGENASE"/>
    <property type="match status" value="1"/>
</dbReference>
<gene>
    <name evidence="9" type="primary">mtnD</name>
    <name evidence="10" type="ORF">A2527_07810</name>
</gene>
<keyword evidence="5 9" id="KW-0223">Dioxygenase</keyword>
<dbReference type="PANTHER" id="PTHR23418">
    <property type="entry name" value="ACIREDUCTONE DIOXYGENASE"/>
    <property type="match status" value="1"/>
</dbReference>
<evidence type="ECO:0000256" key="3">
    <source>
        <dbReference type="ARBA" id="ARBA00022605"/>
    </source>
</evidence>
<dbReference type="InterPro" id="IPR023956">
    <property type="entry name" value="ARD_bac"/>
</dbReference>
<evidence type="ECO:0000256" key="1">
    <source>
        <dbReference type="ARBA" id="ARBA00000428"/>
    </source>
</evidence>
<dbReference type="EMBL" id="MFNE01000026">
    <property type="protein sequence ID" value="OGG95074.1"/>
    <property type="molecule type" value="Genomic_DNA"/>
</dbReference>
<dbReference type="UniPathway" id="UPA00904">
    <property type="reaction ID" value="UER00878"/>
</dbReference>
<dbReference type="EC" id="1.13.11.54" evidence="9"/>
<evidence type="ECO:0000313" key="11">
    <source>
        <dbReference type="Proteomes" id="UP000178449"/>
    </source>
</evidence>
<dbReference type="GO" id="GO:0010309">
    <property type="term" value="F:acireductone dioxygenase [iron(II)-requiring] activity"/>
    <property type="evidence" value="ECO:0007669"/>
    <property type="project" value="UniProtKB-UniRule"/>
</dbReference>
<comment type="catalytic activity">
    <reaction evidence="1 9">
        <text>1,2-dihydroxy-5-(methylsulfanyl)pent-1-en-3-one + O2 = 4-methylsulfanyl-2-oxobutanoate + formate + 2 H(+)</text>
        <dbReference type="Rhea" id="RHEA:24504"/>
        <dbReference type="ChEBI" id="CHEBI:15378"/>
        <dbReference type="ChEBI" id="CHEBI:15379"/>
        <dbReference type="ChEBI" id="CHEBI:15740"/>
        <dbReference type="ChEBI" id="CHEBI:16723"/>
        <dbReference type="ChEBI" id="CHEBI:49252"/>
        <dbReference type="EC" id="1.13.11.54"/>
    </reaction>
</comment>
<comment type="subunit">
    <text evidence="9">Monomer.</text>
</comment>
<evidence type="ECO:0000256" key="4">
    <source>
        <dbReference type="ARBA" id="ARBA00022723"/>
    </source>
</evidence>
<dbReference type="AlphaFoldDB" id="A0A1F6GAE3"/>
<evidence type="ECO:0000256" key="9">
    <source>
        <dbReference type="HAMAP-Rule" id="MF_01682"/>
    </source>
</evidence>
<comment type="cofactor">
    <cofactor evidence="9">
        <name>Fe(2+)</name>
        <dbReference type="ChEBI" id="CHEBI:29033"/>
    </cofactor>
    <text evidence="9">Binds 1 Fe(2+) cation per monomer.</text>
</comment>
<dbReference type="InterPro" id="IPR004313">
    <property type="entry name" value="ARD"/>
</dbReference>
<proteinExistence type="inferred from homology"/>
<keyword evidence="6 9" id="KW-0560">Oxidoreductase</keyword>
<keyword evidence="2 9" id="KW-0533">Nickel</keyword>
<evidence type="ECO:0000256" key="5">
    <source>
        <dbReference type="ARBA" id="ARBA00022964"/>
    </source>
</evidence>
<feature type="binding site" evidence="9">
    <location>
        <position position="91"/>
    </location>
    <ligand>
        <name>Fe(2+)</name>
        <dbReference type="ChEBI" id="CHEBI:29033"/>
    </ligand>
</feature>
<dbReference type="GO" id="GO:0010308">
    <property type="term" value="F:acireductone dioxygenase (Ni2+-requiring) activity"/>
    <property type="evidence" value="ECO:0007669"/>
    <property type="project" value="UniProtKB-UniRule"/>
</dbReference>
<feature type="site" description="Important to generate the dianion" evidence="9">
    <location>
        <position position="99"/>
    </location>
</feature>
<keyword evidence="3 9" id="KW-0028">Amino-acid biosynthesis</keyword>
<comment type="caution">
    <text evidence="10">The sequence shown here is derived from an EMBL/GenBank/DDBJ whole genome shotgun (WGS) entry which is preliminary data.</text>
</comment>
<evidence type="ECO:0000256" key="7">
    <source>
        <dbReference type="ARBA" id="ARBA00023004"/>
    </source>
</evidence>
<keyword evidence="4 9" id="KW-0479">Metal-binding</keyword>
<keyword evidence="8 9" id="KW-0486">Methionine biosynthesis</keyword>
<dbReference type="Proteomes" id="UP000178449">
    <property type="component" value="Unassembled WGS sequence"/>
</dbReference>
<evidence type="ECO:0000256" key="8">
    <source>
        <dbReference type="ARBA" id="ARBA00023167"/>
    </source>
</evidence>
<feature type="binding site" evidence="9">
    <location>
        <position position="93"/>
    </location>
    <ligand>
        <name>Fe(2+)</name>
        <dbReference type="ChEBI" id="CHEBI:29033"/>
    </ligand>
</feature>
<dbReference type="InterPro" id="IPR011051">
    <property type="entry name" value="RmlC_Cupin_sf"/>
</dbReference>
<feature type="binding site" evidence="9">
    <location>
        <position position="97"/>
    </location>
    <ligand>
        <name>Fe(2+)</name>
        <dbReference type="ChEBI" id="CHEBI:29033"/>
    </ligand>
</feature>
<dbReference type="SUPFAM" id="SSF51182">
    <property type="entry name" value="RmlC-like cupins"/>
    <property type="match status" value="1"/>
</dbReference>
<evidence type="ECO:0000313" key="10">
    <source>
        <dbReference type="EMBL" id="OGG95074.1"/>
    </source>
</evidence>
<feature type="binding site" evidence="9">
    <location>
        <position position="97"/>
    </location>
    <ligand>
        <name>Ni(2+)</name>
        <dbReference type="ChEBI" id="CHEBI:49786"/>
    </ligand>
</feature>
<dbReference type="GO" id="GO:0016151">
    <property type="term" value="F:nickel cation binding"/>
    <property type="evidence" value="ECO:0007669"/>
    <property type="project" value="UniProtKB-UniRule"/>
</dbReference>
<dbReference type="HAMAP" id="MF_01682">
    <property type="entry name" value="Salvage_MtnD"/>
    <property type="match status" value="1"/>
</dbReference>
<evidence type="ECO:0000256" key="2">
    <source>
        <dbReference type="ARBA" id="ARBA00022596"/>
    </source>
</evidence>
<sequence>MSELYFPDQNQKITDAEQITRILASRGLTFSRWEAKALLTNDDSPETILAAYQHEVKPFMEKHGFLAADVINVHPETPNLEAIRHKFLQEHVHTEDEVRFFVDGQGEFWLHFADGVVASLMCYRNDFIAIPANTKHWFDLAPAYHCKAIRIFTNPEGWVAQYTGSEIEKRYFK</sequence>
<dbReference type="GO" id="GO:0019509">
    <property type="term" value="P:L-methionine salvage from methylthioadenosine"/>
    <property type="evidence" value="ECO:0007669"/>
    <property type="project" value="UniProtKB-UniRule"/>
</dbReference>
<comment type="pathway">
    <text evidence="9">Amino-acid biosynthesis; L-methionine biosynthesis via salvage pathway; L-methionine from S-methyl-5-thio-alpha-D-ribose 1-phosphate: step 5/6.</text>
</comment>
<dbReference type="CDD" id="cd02232">
    <property type="entry name" value="cupin_ARD"/>
    <property type="match status" value="1"/>
</dbReference>
<feature type="binding site" evidence="9">
    <location>
        <position position="136"/>
    </location>
    <ligand>
        <name>Ni(2+)</name>
        <dbReference type="ChEBI" id="CHEBI:49786"/>
    </ligand>
</feature>
<dbReference type="EC" id="1.13.11.53" evidence="9"/>
<dbReference type="InterPro" id="IPR014710">
    <property type="entry name" value="RmlC-like_jellyroll"/>
</dbReference>
<dbReference type="Gene3D" id="2.60.120.10">
    <property type="entry name" value="Jelly Rolls"/>
    <property type="match status" value="1"/>
</dbReference>
<protein>
    <recommendedName>
        <fullName evidence="9">Acireductone dioxygenase</fullName>
    </recommendedName>
    <alternativeName>
        <fullName evidence="9">1,2-dihydroxy-3-keto-5-methylthiopentene dioxygenase</fullName>
        <shortName evidence="9">DHK-MTPene dioxygenase</shortName>
    </alternativeName>
    <alternativeName>
        <fullName evidence="9">Acireductone dioxygenase (Fe(2+)-requiring)</fullName>
        <shortName evidence="9">ARD'</shortName>
        <shortName evidence="9">Fe-ARD</shortName>
        <ecNumber evidence="9">1.13.11.54</ecNumber>
    </alternativeName>
    <alternativeName>
        <fullName evidence="9">Acireductone dioxygenase (Ni(2+)-requiring)</fullName>
        <shortName evidence="9">ARD</shortName>
        <shortName evidence="9">Ni-ARD</shortName>
        <ecNumber evidence="9">1.13.11.53</ecNumber>
    </alternativeName>
</protein>
<feature type="site" description="May play a role in transmitting local conformational changes" evidence="9">
    <location>
        <position position="96"/>
    </location>
</feature>
<accession>A0A1F6GAE3</accession>
<comment type="similarity">
    <text evidence="9">Belongs to the acireductone dioxygenase (ARD) family.</text>
</comment>
<dbReference type="GO" id="GO:0019284">
    <property type="term" value="P:L-methionine salvage from S-adenosylmethionine"/>
    <property type="evidence" value="ECO:0007669"/>
    <property type="project" value="InterPro"/>
</dbReference>
<feature type="binding site" evidence="9">
    <location>
        <position position="91"/>
    </location>
    <ligand>
        <name>Ni(2+)</name>
        <dbReference type="ChEBI" id="CHEBI:49786"/>
    </ligand>
</feature>
<evidence type="ECO:0000256" key="6">
    <source>
        <dbReference type="ARBA" id="ARBA00023002"/>
    </source>
</evidence>
<comment type="catalytic activity">
    <reaction evidence="9">
        <text>1,2-dihydroxy-5-(methylsulfanyl)pent-1-en-3-one + O2 = 3-(methylsulfanyl)propanoate + CO + formate + 2 H(+)</text>
        <dbReference type="Rhea" id="RHEA:14161"/>
        <dbReference type="ChEBI" id="CHEBI:15378"/>
        <dbReference type="ChEBI" id="CHEBI:15379"/>
        <dbReference type="ChEBI" id="CHEBI:15740"/>
        <dbReference type="ChEBI" id="CHEBI:17245"/>
        <dbReference type="ChEBI" id="CHEBI:49016"/>
        <dbReference type="ChEBI" id="CHEBI:49252"/>
        <dbReference type="EC" id="1.13.11.53"/>
    </reaction>
</comment>
<dbReference type="STRING" id="1817772.A2527_07810"/>
<dbReference type="GO" id="GO:0005506">
    <property type="term" value="F:iron ion binding"/>
    <property type="evidence" value="ECO:0007669"/>
    <property type="project" value="UniProtKB-UniRule"/>
</dbReference>
<reference evidence="10 11" key="1">
    <citation type="journal article" date="2016" name="Nat. Commun.">
        <title>Thousands of microbial genomes shed light on interconnected biogeochemical processes in an aquifer system.</title>
        <authorList>
            <person name="Anantharaman K."/>
            <person name="Brown C.T."/>
            <person name="Hug L.A."/>
            <person name="Sharon I."/>
            <person name="Castelle C.J."/>
            <person name="Probst A.J."/>
            <person name="Thomas B.C."/>
            <person name="Singh A."/>
            <person name="Wilkins M.J."/>
            <person name="Karaoz U."/>
            <person name="Brodie E.L."/>
            <person name="Williams K.H."/>
            <person name="Hubbard S.S."/>
            <person name="Banfield J.F."/>
        </authorList>
    </citation>
    <scope>NUCLEOTIDE SEQUENCE [LARGE SCALE GENOMIC DNA]</scope>
</reference>
<feature type="binding site" evidence="9">
    <location>
        <position position="136"/>
    </location>
    <ligand>
        <name>Fe(2+)</name>
        <dbReference type="ChEBI" id="CHEBI:29033"/>
    </ligand>
</feature>